<name>A0A150GZX3_GONPE</name>
<evidence type="ECO:0000256" key="5">
    <source>
        <dbReference type="ARBA" id="ARBA00023002"/>
    </source>
</evidence>
<feature type="domain" description="Fe2OG dioxygenase" evidence="9">
    <location>
        <begin position="192"/>
        <end position="313"/>
    </location>
</feature>
<organism evidence="10 11">
    <name type="scientific">Gonium pectorale</name>
    <name type="common">Green alga</name>
    <dbReference type="NCBI Taxonomy" id="33097"/>
    <lineage>
        <taxon>Eukaryota</taxon>
        <taxon>Viridiplantae</taxon>
        <taxon>Chlorophyta</taxon>
        <taxon>core chlorophytes</taxon>
        <taxon>Chlorophyceae</taxon>
        <taxon>CS clade</taxon>
        <taxon>Chlamydomonadales</taxon>
        <taxon>Volvocaceae</taxon>
        <taxon>Gonium</taxon>
    </lineage>
</organism>
<dbReference type="STRING" id="33097.A0A150GZX3"/>
<dbReference type="InterPro" id="IPR006620">
    <property type="entry name" value="Pro_4_hyd_alph"/>
</dbReference>
<dbReference type="EMBL" id="LSYV01000003">
    <property type="protein sequence ID" value="KXZ55466.1"/>
    <property type="molecule type" value="Genomic_DNA"/>
</dbReference>
<keyword evidence="3" id="KW-0479">Metal-binding</keyword>
<dbReference type="GO" id="GO:0004656">
    <property type="term" value="F:procollagen-proline 4-dioxygenase activity"/>
    <property type="evidence" value="ECO:0007669"/>
    <property type="project" value="UniProtKB-EC"/>
</dbReference>
<dbReference type="PANTHER" id="PTHR10869:SF229">
    <property type="entry name" value="PROLYL 4-HYDROXYLASE ALPHA SUBUNIT DOMAIN-CONTAINING PROTEIN"/>
    <property type="match status" value="1"/>
</dbReference>
<comment type="caution">
    <text evidence="10">The sequence shown here is derived from an EMBL/GenBank/DDBJ whole genome shotgun (WGS) entry which is preliminary data.</text>
</comment>
<dbReference type="InterPro" id="IPR044862">
    <property type="entry name" value="Pro_4_hyd_alph_FE2OG_OXY"/>
</dbReference>
<dbReference type="InterPro" id="IPR005123">
    <property type="entry name" value="Oxoglu/Fe-dep_dioxygenase_dom"/>
</dbReference>
<evidence type="ECO:0000256" key="3">
    <source>
        <dbReference type="ARBA" id="ARBA00022723"/>
    </source>
</evidence>
<dbReference type="GO" id="GO:0005789">
    <property type="term" value="C:endoplasmic reticulum membrane"/>
    <property type="evidence" value="ECO:0007669"/>
    <property type="project" value="UniProtKB-SubCell"/>
</dbReference>
<evidence type="ECO:0000256" key="1">
    <source>
        <dbReference type="ARBA" id="ARBA00001961"/>
    </source>
</evidence>
<dbReference type="GO" id="GO:0005506">
    <property type="term" value="F:iron ion binding"/>
    <property type="evidence" value="ECO:0007669"/>
    <property type="project" value="InterPro"/>
</dbReference>
<evidence type="ECO:0000256" key="7">
    <source>
        <dbReference type="ARBA" id="ARBA00049169"/>
    </source>
</evidence>
<evidence type="ECO:0000256" key="8">
    <source>
        <dbReference type="SAM" id="MobiDB-lite"/>
    </source>
</evidence>
<proteinExistence type="predicted"/>
<dbReference type="AlphaFoldDB" id="A0A150GZX3"/>
<gene>
    <name evidence="10" type="ORF">GPECTOR_2g1015</name>
</gene>
<dbReference type="PANTHER" id="PTHR10869">
    <property type="entry name" value="PROLYL 4-HYDROXYLASE ALPHA SUBUNIT"/>
    <property type="match status" value="1"/>
</dbReference>
<dbReference type="Gene3D" id="2.60.120.620">
    <property type="entry name" value="q2cbj1_9rhob like domain"/>
    <property type="match status" value="1"/>
</dbReference>
<dbReference type="Proteomes" id="UP000075714">
    <property type="component" value="Unassembled WGS sequence"/>
</dbReference>
<keyword evidence="11" id="KW-1185">Reference proteome</keyword>
<keyword evidence="5" id="KW-0560">Oxidoreductase</keyword>
<comment type="cofactor">
    <cofactor evidence="1">
        <name>L-ascorbate</name>
        <dbReference type="ChEBI" id="CHEBI:38290"/>
    </cofactor>
</comment>
<evidence type="ECO:0000256" key="2">
    <source>
        <dbReference type="ARBA" id="ARBA00004648"/>
    </source>
</evidence>
<dbReference type="OrthoDB" id="4356at2759"/>
<dbReference type="InterPro" id="IPR045054">
    <property type="entry name" value="P4HA-like"/>
</dbReference>
<accession>A0A150GZX3</accession>
<evidence type="ECO:0000259" key="9">
    <source>
        <dbReference type="PROSITE" id="PS51471"/>
    </source>
</evidence>
<dbReference type="GO" id="GO:0031418">
    <property type="term" value="F:L-ascorbic acid binding"/>
    <property type="evidence" value="ECO:0007669"/>
    <property type="project" value="InterPro"/>
</dbReference>
<comment type="catalytic activity">
    <reaction evidence="7">
        <text>L-prolyl-[collagen] + 2-oxoglutarate + O2 = trans-4-hydroxy-L-prolyl-[collagen] + succinate + CO2</text>
        <dbReference type="Rhea" id="RHEA:18945"/>
        <dbReference type="Rhea" id="RHEA-COMP:11676"/>
        <dbReference type="Rhea" id="RHEA-COMP:11680"/>
        <dbReference type="ChEBI" id="CHEBI:15379"/>
        <dbReference type="ChEBI" id="CHEBI:16526"/>
        <dbReference type="ChEBI" id="CHEBI:16810"/>
        <dbReference type="ChEBI" id="CHEBI:30031"/>
        <dbReference type="ChEBI" id="CHEBI:50342"/>
        <dbReference type="ChEBI" id="CHEBI:61965"/>
        <dbReference type="EC" id="1.14.11.2"/>
    </reaction>
</comment>
<evidence type="ECO:0000256" key="4">
    <source>
        <dbReference type="ARBA" id="ARBA00022964"/>
    </source>
</evidence>
<comment type="subcellular location">
    <subcellularLocation>
        <location evidence="2">Endoplasmic reticulum membrane</location>
        <topology evidence="2">Single-pass type II membrane protein</topology>
    </subcellularLocation>
</comment>
<protein>
    <recommendedName>
        <fullName evidence="9">Fe2OG dioxygenase domain-containing protein</fullName>
    </recommendedName>
</protein>
<keyword evidence="4" id="KW-0223">Dioxygenase</keyword>
<feature type="region of interest" description="Disordered" evidence="8">
    <location>
        <begin position="316"/>
        <end position="338"/>
    </location>
</feature>
<evidence type="ECO:0000256" key="6">
    <source>
        <dbReference type="ARBA" id="ARBA00023004"/>
    </source>
</evidence>
<sequence length="338" mass="35737">MACTQRVPFYLAVYRAYTIGFRPSPTGGAKQQAWAPPSGILKISPELLKSGGLDPSREGPQARASFGDHLQSLFLPVNLEHPGLRVLNIDPPVITVDGFLTAAECDEIVAAATASGLMRQSGVGVGGYAVKDADNVRTSSTLAATTEVLAQQPQLSAALGVMLSRARGLLAGPLPPDGVGAFSRPSGPGQAAFELPQVARYQPGQHFLTHEDAFPPAVVANKGYQRRATLLVYLNDCPEGGATKFDVLDIAVQPRKGSALLFFPAFVNGVNDRRTLHTAQDAVSEKWVTQLWLSVGVRTAAQQPGGMPAFVRGVKGSSGAPPKGRKRGVRPQQINTKI</sequence>
<evidence type="ECO:0000313" key="11">
    <source>
        <dbReference type="Proteomes" id="UP000075714"/>
    </source>
</evidence>
<keyword evidence="6" id="KW-0408">Iron</keyword>
<reference evidence="11" key="1">
    <citation type="journal article" date="2016" name="Nat. Commun.">
        <title>The Gonium pectorale genome demonstrates co-option of cell cycle regulation during the evolution of multicellularity.</title>
        <authorList>
            <person name="Hanschen E.R."/>
            <person name="Marriage T.N."/>
            <person name="Ferris P.J."/>
            <person name="Hamaji T."/>
            <person name="Toyoda A."/>
            <person name="Fujiyama A."/>
            <person name="Neme R."/>
            <person name="Noguchi H."/>
            <person name="Minakuchi Y."/>
            <person name="Suzuki M."/>
            <person name="Kawai-Toyooka H."/>
            <person name="Smith D.R."/>
            <person name="Sparks H."/>
            <person name="Anderson J."/>
            <person name="Bakaric R."/>
            <person name="Luria V."/>
            <person name="Karger A."/>
            <person name="Kirschner M.W."/>
            <person name="Durand P.M."/>
            <person name="Michod R.E."/>
            <person name="Nozaki H."/>
            <person name="Olson B.J."/>
        </authorList>
    </citation>
    <scope>NUCLEOTIDE SEQUENCE [LARGE SCALE GENOMIC DNA]</scope>
    <source>
        <strain evidence="11">NIES-2863</strain>
    </source>
</reference>
<dbReference type="Pfam" id="PF13640">
    <property type="entry name" value="2OG-FeII_Oxy_3"/>
    <property type="match status" value="1"/>
</dbReference>
<dbReference type="SMART" id="SM00702">
    <property type="entry name" value="P4Hc"/>
    <property type="match status" value="1"/>
</dbReference>
<dbReference type="PROSITE" id="PS51471">
    <property type="entry name" value="FE2OG_OXY"/>
    <property type="match status" value="1"/>
</dbReference>
<evidence type="ECO:0000313" key="10">
    <source>
        <dbReference type="EMBL" id="KXZ55466.1"/>
    </source>
</evidence>